<dbReference type="InterPro" id="IPR038162">
    <property type="entry name" value="SoxY_sf"/>
</dbReference>
<feature type="domain" description="Ig-like SoxY" evidence="1">
    <location>
        <begin position="80"/>
        <end position="164"/>
    </location>
</feature>
<dbReference type="PROSITE" id="PS51318">
    <property type="entry name" value="TAT"/>
    <property type="match status" value="1"/>
</dbReference>
<dbReference type="InterPro" id="IPR006311">
    <property type="entry name" value="TAT_signal"/>
</dbReference>
<dbReference type="Pfam" id="PF13501">
    <property type="entry name" value="SoxY"/>
    <property type="match status" value="1"/>
</dbReference>
<dbReference type="AlphaFoldDB" id="A0A450SSD7"/>
<evidence type="ECO:0000259" key="1">
    <source>
        <dbReference type="Pfam" id="PF13501"/>
    </source>
</evidence>
<protein>
    <submittedName>
        <fullName evidence="2">Thiosulfate-binding protein SoxY</fullName>
    </submittedName>
</protein>
<proteinExistence type="predicted"/>
<dbReference type="EMBL" id="CAADEX010000062">
    <property type="protein sequence ID" value="VFJ56974.1"/>
    <property type="molecule type" value="Genomic_DNA"/>
</dbReference>
<gene>
    <name evidence="2" type="ORF">BECKDK2373B_GA0170837_106217</name>
</gene>
<dbReference type="InterPro" id="IPR032711">
    <property type="entry name" value="SoxY"/>
</dbReference>
<accession>A0A450SSD7</accession>
<evidence type="ECO:0000313" key="2">
    <source>
        <dbReference type="EMBL" id="VFJ56974.1"/>
    </source>
</evidence>
<organism evidence="2">
    <name type="scientific">Candidatus Kentrum sp. DK</name>
    <dbReference type="NCBI Taxonomy" id="2126562"/>
    <lineage>
        <taxon>Bacteria</taxon>
        <taxon>Pseudomonadati</taxon>
        <taxon>Pseudomonadota</taxon>
        <taxon>Gammaproteobacteria</taxon>
        <taxon>Candidatus Kentrum</taxon>
    </lineage>
</organism>
<dbReference type="Gene3D" id="2.60.40.2470">
    <property type="entry name" value="SoxY domain"/>
    <property type="match status" value="1"/>
</dbReference>
<name>A0A450SSD7_9GAMM</name>
<sequence>MIDRKRRTVLKATLAGGVLAGVAGSGLLAPAQALARWSEDAFMATALQDALNALYATGDGAEVSLENTETDRIDFEDTKESPANARSIPISISSTVPDTQSIGIFVEKNPRPLLARFEFESEAVPSVHIRAKMKETSRVIAVVRDSTGGLHSRVMKITVTESGCAA</sequence>
<reference evidence="2" key="1">
    <citation type="submission" date="2019-02" db="EMBL/GenBank/DDBJ databases">
        <authorList>
            <person name="Gruber-Vodicka R. H."/>
            <person name="Seah K. B. B."/>
        </authorList>
    </citation>
    <scope>NUCLEOTIDE SEQUENCE</scope>
    <source>
        <strain evidence="2">BECK_DK47</strain>
    </source>
</reference>